<evidence type="ECO:0000313" key="3">
    <source>
        <dbReference type="Proteomes" id="UP000198785"/>
    </source>
</evidence>
<dbReference type="Gene3D" id="3.40.50.2000">
    <property type="entry name" value="Glycogen Phosphorylase B"/>
    <property type="match status" value="2"/>
</dbReference>
<dbReference type="SUPFAM" id="SSF53756">
    <property type="entry name" value="UDP-Glycosyltransferase/glycogen phosphorylase"/>
    <property type="match status" value="1"/>
</dbReference>
<accession>A0A1I6VAR7</accession>
<dbReference type="PANTHER" id="PTHR43179">
    <property type="entry name" value="RHAMNOSYLTRANSFERASE WBBL"/>
    <property type="match status" value="1"/>
</dbReference>
<dbReference type="STRING" id="683125.SAMN05660206_11253"/>
<reference evidence="2 3" key="1">
    <citation type="submission" date="2016-10" db="EMBL/GenBank/DDBJ databases">
        <authorList>
            <person name="de Groot N.N."/>
        </authorList>
    </citation>
    <scope>NUCLEOTIDE SEQUENCE [LARGE SCALE GENOMIC DNA]</scope>
    <source>
        <strain evidence="2 3">DSM 22789</strain>
    </source>
</reference>
<feature type="domain" description="Glycosyltransferase 2-like" evidence="1">
    <location>
        <begin position="48"/>
        <end position="167"/>
    </location>
</feature>
<dbReference type="InterPro" id="IPR029044">
    <property type="entry name" value="Nucleotide-diphossugar_trans"/>
</dbReference>
<dbReference type="SUPFAM" id="SSF53448">
    <property type="entry name" value="Nucleotide-diphospho-sugar transferases"/>
    <property type="match status" value="1"/>
</dbReference>
<keyword evidence="3" id="KW-1185">Reference proteome</keyword>
<dbReference type="GO" id="GO:0016740">
    <property type="term" value="F:transferase activity"/>
    <property type="evidence" value="ECO:0007669"/>
    <property type="project" value="UniProtKB-KW"/>
</dbReference>
<sequence length="672" mass="78423">MGIYSKTRDYFRKLIYLNKLQKQYGTTFPELTKKTPLDFVQHSAPLVSIIIPFYNQYEYTLNCLYSIAENLPEVSFEIILIDDKSSENCDFSFVNNITILRNEENLGFLRSVNKGVSFAKGNYIYLLNNDTKVHQGFLDELLLVYRNFDNVGAVGSMLLNMDGTLQEAGSFFLHDHTPTQIANKKIYAPEINYVYRVDYCSGCSLLFKKTNDDGVLNLFDEQFAPAYFEDADLCFHLRHSQGKEIYYTPFSKVTHYNGVSYNSKEKTDNTKEELFTKNHNIFRTKWGTILNNISAKSKWERMEELYGDKHIVFFHVRPPQFDNNSGELRLTEIIKTYLKLGYNTSLIAPKNRIKDRYNAYFQRLGVRVYYAYTPIADLTFFMRRFVKDNPLVWFSASDMFVKYYAFAKKHFPHSKTIFDMVDVHHLRYQRALEVSPNNKKYKRRYKRYYKYEKQAANQCDIVVAISDDEMEYMTQFSPEAKLLVISNIHYVKAHQKDTPSFEERTGLLFIGSTHHPNIDAIHFLKDEILPEVWKSHPDIELHIVGDVKNVFKDVNHPKIKFHGYIPDITTLFMNHRIMVAPLRYGAGVKGKIGQAFEYFLPVVTSSTGAEGMFLKHEKNALLADNGKDFAQQIIKLYNDKDTWLKLQNNSEDSLLPFSIQTLIEKLKVIEDL</sequence>
<dbReference type="InterPro" id="IPR001173">
    <property type="entry name" value="Glyco_trans_2-like"/>
</dbReference>
<evidence type="ECO:0000313" key="2">
    <source>
        <dbReference type="EMBL" id="SFT10732.1"/>
    </source>
</evidence>
<dbReference type="Gene3D" id="3.90.550.10">
    <property type="entry name" value="Spore Coat Polysaccharide Biosynthesis Protein SpsA, Chain A"/>
    <property type="match status" value="1"/>
</dbReference>
<dbReference type="Pfam" id="PF00535">
    <property type="entry name" value="Glycos_transf_2"/>
    <property type="match status" value="1"/>
</dbReference>
<evidence type="ECO:0000259" key="1">
    <source>
        <dbReference type="Pfam" id="PF00535"/>
    </source>
</evidence>
<gene>
    <name evidence="2" type="ORF">SAMN05660206_11253</name>
</gene>
<dbReference type="EMBL" id="FOZZ01000012">
    <property type="protein sequence ID" value="SFT10732.1"/>
    <property type="molecule type" value="Genomic_DNA"/>
</dbReference>
<dbReference type="CDD" id="cd03801">
    <property type="entry name" value="GT4_PimA-like"/>
    <property type="match status" value="1"/>
</dbReference>
<proteinExistence type="predicted"/>
<dbReference type="RefSeq" id="WP_093367074.1">
    <property type="nucleotide sequence ID" value="NZ_FOZZ01000012.1"/>
</dbReference>
<dbReference type="Pfam" id="PF13692">
    <property type="entry name" value="Glyco_trans_1_4"/>
    <property type="match status" value="1"/>
</dbReference>
<organism evidence="2 3">
    <name type="scientific">Sphingobacterium wenxiniae</name>
    <dbReference type="NCBI Taxonomy" id="683125"/>
    <lineage>
        <taxon>Bacteria</taxon>
        <taxon>Pseudomonadati</taxon>
        <taxon>Bacteroidota</taxon>
        <taxon>Sphingobacteriia</taxon>
        <taxon>Sphingobacteriales</taxon>
        <taxon>Sphingobacteriaceae</taxon>
        <taxon>Sphingobacterium</taxon>
    </lineage>
</organism>
<dbReference type="PANTHER" id="PTHR43179:SF7">
    <property type="entry name" value="RHAMNOSYLTRANSFERASE WBBL"/>
    <property type="match status" value="1"/>
</dbReference>
<dbReference type="AlphaFoldDB" id="A0A1I6VAR7"/>
<keyword evidence="2" id="KW-0808">Transferase</keyword>
<name>A0A1I6VAR7_9SPHI</name>
<protein>
    <submittedName>
        <fullName evidence="2">Glycosyltransferase, GT2 family</fullName>
    </submittedName>
</protein>
<dbReference type="CDD" id="cd04186">
    <property type="entry name" value="GT_2_like_c"/>
    <property type="match status" value="1"/>
</dbReference>
<dbReference type="OrthoDB" id="9807209at2"/>
<dbReference type="Proteomes" id="UP000198785">
    <property type="component" value="Unassembled WGS sequence"/>
</dbReference>